<evidence type="ECO:0000256" key="5">
    <source>
        <dbReference type="ARBA" id="ARBA00023140"/>
    </source>
</evidence>
<evidence type="ECO:0000256" key="1">
    <source>
        <dbReference type="ARBA" id="ARBA00004275"/>
    </source>
</evidence>
<evidence type="ECO:0000256" key="6">
    <source>
        <dbReference type="RuleBase" id="RU000363"/>
    </source>
</evidence>
<dbReference type="PRINTS" id="PR00080">
    <property type="entry name" value="SDRFAMILY"/>
</dbReference>
<evidence type="ECO:0000256" key="2">
    <source>
        <dbReference type="ARBA" id="ARBA00006484"/>
    </source>
</evidence>
<accession>A0A1I5KXM9</accession>
<feature type="domain" description="Ketoreductase" evidence="7">
    <location>
        <begin position="6"/>
        <end position="187"/>
    </location>
</feature>
<keyword evidence="5" id="KW-0576">Peroxisome</keyword>
<dbReference type="FunFam" id="3.40.50.720:FF:000301">
    <property type="entry name" value="Hydroxysteroid dehydrogenase like 2"/>
    <property type="match status" value="1"/>
</dbReference>
<gene>
    <name evidence="8" type="ORF">SAMN05216190_102130</name>
</gene>
<dbReference type="PANTHER" id="PTHR42808">
    <property type="entry name" value="HYDROXYSTEROID DEHYDROGENASE-LIKE PROTEIN 2"/>
    <property type="match status" value="1"/>
</dbReference>
<dbReference type="OrthoDB" id="9810935at2"/>
<name>A0A1I5KXM9_9PSED</name>
<keyword evidence="9" id="KW-1185">Reference proteome</keyword>
<dbReference type="STRING" id="289003.SAMN05216190_102130"/>
<protein>
    <submittedName>
        <fullName evidence="8">Citronellol/citronellal dehydrogenase</fullName>
    </submittedName>
</protein>
<reference evidence="9" key="1">
    <citation type="submission" date="2016-10" db="EMBL/GenBank/DDBJ databases">
        <authorList>
            <person name="Varghese N."/>
            <person name="Submissions S."/>
        </authorList>
    </citation>
    <scope>NUCLEOTIDE SEQUENCE [LARGE SCALE GENOMIC DNA]</scope>
    <source>
        <strain evidence="9">DSM 17834</strain>
    </source>
</reference>
<evidence type="ECO:0000313" key="9">
    <source>
        <dbReference type="Proteomes" id="UP000198784"/>
    </source>
</evidence>
<dbReference type="Proteomes" id="UP000198784">
    <property type="component" value="Unassembled WGS sequence"/>
</dbReference>
<comment type="similarity">
    <text evidence="2 6">Belongs to the short-chain dehydrogenases/reductases (SDR) family.</text>
</comment>
<organism evidence="8 9">
    <name type="scientific">Pseudomonas borbori</name>
    <dbReference type="NCBI Taxonomy" id="289003"/>
    <lineage>
        <taxon>Bacteria</taxon>
        <taxon>Pseudomonadati</taxon>
        <taxon>Pseudomonadota</taxon>
        <taxon>Gammaproteobacteria</taxon>
        <taxon>Pseudomonadales</taxon>
        <taxon>Pseudomonadaceae</taxon>
        <taxon>Pseudomonas</taxon>
    </lineage>
</organism>
<evidence type="ECO:0000259" key="7">
    <source>
        <dbReference type="SMART" id="SM00822"/>
    </source>
</evidence>
<sequence length="280" mass="30038">MSLQGKTLFITGASRGIGREIALRAARDGANIVIAAKSAEPHAKLPGTIHSVAAEVEQVGGKALALQLDVRDEAAVQAAMLRAAEHFGGIDGLVNNAGAIKLMGVEKLEPKRFDLMFQINTRAVMVCSQAALPYLKSSSAAGKQSGGHILNLSPPLNMHSKWFAQHGPYSVTKYGMSMLTLGMSEEFKKYAISVNSLWPKTMIATAAIEFELGSRDAFKRARTPAIMADAAHAILSSSGRSISGRLLIDEEILREQGQSEFEHYRFDPDGGALLADLFVD</sequence>
<dbReference type="PRINTS" id="PR00081">
    <property type="entry name" value="GDHRDH"/>
</dbReference>
<dbReference type="InterPro" id="IPR020904">
    <property type="entry name" value="Sc_DH/Rdtase_CS"/>
</dbReference>
<dbReference type="PROSITE" id="PS00061">
    <property type="entry name" value="ADH_SHORT"/>
    <property type="match status" value="1"/>
</dbReference>
<dbReference type="InterPro" id="IPR002347">
    <property type="entry name" value="SDR_fam"/>
</dbReference>
<dbReference type="Pfam" id="PF00106">
    <property type="entry name" value="adh_short"/>
    <property type="match status" value="1"/>
</dbReference>
<dbReference type="InterPro" id="IPR036291">
    <property type="entry name" value="NAD(P)-bd_dom_sf"/>
</dbReference>
<dbReference type="Gene3D" id="3.40.50.720">
    <property type="entry name" value="NAD(P)-binding Rossmann-like Domain"/>
    <property type="match status" value="1"/>
</dbReference>
<dbReference type="EMBL" id="FOWX01000002">
    <property type="protein sequence ID" value="SFO89673.1"/>
    <property type="molecule type" value="Genomic_DNA"/>
</dbReference>
<dbReference type="NCBIfam" id="NF006133">
    <property type="entry name" value="PRK08278.1"/>
    <property type="match status" value="1"/>
</dbReference>
<dbReference type="PANTHER" id="PTHR42808:SF3">
    <property type="entry name" value="HYDROXYSTEROID DEHYDROGENASE-LIKE PROTEIN 2"/>
    <property type="match status" value="1"/>
</dbReference>
<dbReference type="InterPro" id="IPR057326">
    <property type="entry name" value="KR_dom"/>
</dbReference>
<dbReference type="InterPro" id="IPR051935">
    <property type="entry name" value="HSDL2"/>
</dbReference>
<comment type="subcellular location">
    <subcellularLocation>
        <location evidence="1">Peroxisome</location>
    </subcellularLocation>
</comment>
<evidence type="ECO:0000313" key="8">
    <source>
        <dbReference type="EMBL" id="SFO89673.1"/>
    </source>
</evidence>
<evidence type="ECO:0000256" key="4">
    <source>
        <dbReference type="ARBA" id="ARBA00023002"/>
    </source>
</evidence>
<dbReference type="GO" id="GO:0016491">
    <property type="term" value="F:oxidoreductase activity"/>
    <property type="evidence" value="ECO:0007669"/>
    <property type="project" value="UniProtKB-KW"/>
</dbReference>
<keyword evidence="4" id="KW-0560">Oxidoreductase</keyword>
<proteinExistence type="inferred from homology"/>
<keyword evidence="3" id="KW-0521">NADP</keyword>
<dbReference type="SMART" id="SM00822">
    <property type="entry name" value="PKS_KR"/>
    <property type="match status" value="1"/>
</dbReference>
<dbReference type="SUPFAM" id="SSF51735">
    <property type="entry name" value="NAD(P)-binding Rossmann-fold domains"/>
    <property type="match status" value="1"/>
</dbReference>
<evidence type="ECO:0000256" key="3">
    <source>
        <dbReference type="ARBA" id="ARBA00022857"/>
    </source>
</evidence>
<dbReference type="RefSeq" id="WP_090497244.1">
    <property type="nucleotide sequence ID" value="NZ_FOWX01000002.1"/>
</dbReference>
<dbReference type="AlphaFoldDB" id="A0A1I5KXM9"/>